<reference evidence="2 3" key="1">
    <citation type="submission" date="2024-06" db="EMBL/GenBank/DDBJ databases">
        <title>The Natural Products Discovery Center: Release of the First 8490 Sequenced Strains for Exploring Actinobacteria Biosynthetic Diversity.</title>
        <authorList>
            <person name="Kalkreuter E."/>
            <person name="Kautsar S.A."/>
            <person name="Yang D."/>
            <person name="Bader C.D."/>
            <person name="Teijaro C.N."/>
            <person name="Fluegel L."/>
            <person name="Davis C.M."/>
            <person name="Simpson J.R."/>
            <person name="Lauterbach L."/>
            <person name="Steele A.D."/>
            <person name="Gui C."/>
            <person name="Meng S."/>
            <person name="Li G."/>
            <person name="Viehrig K."/>
            <person name="Ye F."/>
            <person name="Su P."/>
            <person name="Kiefer A.F."/>
            <person name="Nichols A."/>
            <person name="Cepeda A.J."/>
            <person name="Yan W."/>
            <person name="Fan B."/>
            <person name="Jiang Y."/>
            <person name="Adhikari A."/>
            <person name="Zheng C.-J."/>
            <person name="Schuster L."/>
            <person name="Cowan T.M."/>
            <person name="Smanski M.J."/>
            <person name="Chevrette M.G."/>
            <person name="De Carvalho L.P.S."/>
            <person name="Shen B."/>
        </authorList>
    </citation>
    <scope>NUCLEOTIDE SEQUENCE [LARGE SCALE GENOMIC DNA]</scope>
    <source>
        <strain evidence="2 3">NPDC045974</strain>
    </source>
</reference>
<gene>
    <name evidence="2" type="ORF">AB0A88_38645</name>
</gene>
<protein>
    <submittedName>
        <fullName evidence="2">Uncharacterized protein</fullName>
    </submittedName>
</protein>
<sequence>MVQLFFTGRRNALGVGNVAGIDGFALEELLDRTRLPAGTPAAARSGGTISATGRPRCETASSTYAC</sequence>
<dbReference type="RefSeq" id="WP_358478513.1">
    <property type="nucleotide sequence ID" value="NZ_JBEZAE010000054.1"/>
</dbReference>
<feature type="region of interest" description="Disordered" evidence="1">
    <location>
        <begin position="38"/>
        <end position="66"/>
    </location>
</feature>
<organism evidence="2 3">
    <name type="scientific">Streptomyces narbonensis</name>
    <dbReference type="NCBI Taxonomy" id="67333"/>
    <lineage>
        <taxon>Bacteria</taxon>
        <taxon>Bacillati</taxon>
        <taxon>Actinomycetota</taxon>
        <taxon>Actinomycetes</taxon>
        <taxon>Kitasatosporales</taxon>
        <taxon>Streptomycetaceae</taxon>
        <taxon>Streptomyces</taxon>
    </lineage>
</organism>
<evidence type="ECO:0000313" key="2">
    <source>
        <dbReference type="EMBL" id="MEU7075996.1"/>
    </source>
</evidence>
<name>A0ABV3CMI8_9ACTN</name>
<dbReference type="Proteomes" id="UP001551329">
    <property type="component" value="Unassembled WGS sequence"/>
</dbReference>
<evidence type="ECO:0000313" key="3">
    <source>
        <dbReference type="Proteomes" id="UP001551329"/>
    </source>
</evidence>
<keyword evidence="3" id="KW-1185">Reference proteome</keyword>
<evidence type="ECO:0000256" key="1">
    <source>
        <dbReference type="SAM" id="MobiDB-lite"/>
    </source>
</evidence>
<proteinExistence type="predicted"/>
<dbReference type="EMBL" id="JBEZAE010000054">
    <property type="protein sequence ID" value="MEU7075996.1"/>
    <property type="molecule type" value="Genomic_DNA"/>
</dbReference>
<comment type="caution">
    <text evidence="2">The sequence shown here is derived from an EMBL/GenBank/DDBJ whole genome shotgun (WGS) entry which is preliminary data.</text>
</comment>
<accession>A0ABV3CMI8</accession>